<dbReference type="InterPro" id="IPR005119">
    <property type="entry name" value="LysR_subst-bd"/>
</dbReference>
<evidence type="ECO:0000313" key="6">
    <source>
        <dbReference type="EMBL" id="MDO6670890.1"/>
    </source>
</evidence>
<dbReference type="GO" id="GO:0003700">
    <property type="term" value="F:DNA-binding transcription factor activity"/>
    <property type="evidence" value="ECO:0007669"/>
    <property type="project" value="InterPro"/>
</dbReference>
<feature type="domain" description="HTH lysR-type" evidence="5">
    <location>
        <begin position="5"/>
        <end position="62"/>
    </location>
</feature>
<evidence type="ECO:0000259" key="5">
    <source>
        <dbReference type="PROSITE" id="PS50931"/>
    </source>
</evidence>
<keyword evidence="4" id="KW-0804">Transcription</keyword>
<dbReference type="InterPro" id="IPR036390">
    <property type="entry name" value="WH_DNA-bd_sf"/>
</dbReference>
<evidence type="ECO:0000256" key="2">
    <source>
        <dbReference type="ARBA" id="ARBA00023015"/>
    </source>
</evidence>
<dbReference type="EMBL" id="JAUORK010000002">
    <property type="protein sequence ID" value="MDO6670890.1"/>
    <property type="molecule type" value="Genomic_DNA"/>
</dbReference>
<dbReference type="SUPFAM" id="SSF53850">
    <property type="entry name" value="Periplasmic binding protein-like II"/>
    <property type="match status" value="1"/>
</dbReference>
<evidence type="ECO:0000256" key="1">
    <source>
        <dbReference type="ARBA" id="ARBA00009437"/>
    </source>
</evidence>
<dbReference type="RefSeq" id="WP_215823024.1">
    <property type="nucleotide sequence ID" value="NZ_JAUORK010000002.1"/>
</dbReference>
<dbReference type="SUPFAM" id="SSF46785">
    <property type="entry name" value="Winged helix' DNA-binding domain"/>
    <property type="match status" value="1"/>
</dbReference>
<dbReference type="PRINTS" id="PR00039">
    <property type="entry name" value="HTHLYSR"/>
</dbReference>
<dbReference type="Gene3D" id="3.40.190.10">
    <property type="entry name" value="Periplasmic binding protein-like II"/>
    <property type="match status" value="2"/>
</dbReference>
<dbReference type="Proteomes" id="UP001170481">
    <property type="component" value="Unassembled WGS sequence"/>
</dbReference>
<dbReference type="InterPro" id="IPR036388">
    <property type="entry name" value="WH-like_DNA-bd_sf"/>
</dbReference>
<protein>
    <submittedName>
        <fullName evidence="6">LysR substrate-binding domain-containing protein</fullName>
    </submittedName>
</protein>
<comment type="similarity">
    <text evidence="1">Belongs to the LysR transcriptional regulatory family.</text>
</comment>
<dbReference type="Pfam" id="PF03466">
    <property type="entry name" value="LysR_substrate"/>
    <property type="match status" value="1"/>
</dbReference>
<dbReference type="GO" id="GO:0006351">
    <property type="term" value="P:DNA-templated transcription"/>
    <property type="evidence" value="ECO:0007669"/>
    <property type="project" value="TreeGrafter"/>
</dbReference>
<name>A0AAP4TV31_9GAMM</name>
<dbReference type="InterPro" id="IPR058163">
    <property type="entry name" value="LysR-type_TF_proteobact-type"/>
</dbReference>
<organism evidence="6 7">
    <name type="scientific">Cobetia amphilecti</name>
    <dbReference type="NCBI Taxonomy" id="1055104"/>
    <lineage>
        <taxon>Bacteria</taxon>
        <taxon>Pseudomonadati</taxon>
        <taxon>Pseudomonadota</taxon>
        <taxon>Gammaproteobacteria</taxon>
        <taxon>Oceanospirillales</taxon>
        <taxon>Halomonadaceae</taxon>
        <taxon>Cobetia</taxon>
    </lineage>
</organism>
<keyword evidence="2" id="KW-0805">Transcription regulation</keyword>
<comment type="caution">
    <text evidence="6">The sequence shown here is derived from an EMBL/GenBank/DDBJ whole genome shotgun (WGS) entry which is preliminary data.</text>
</comment>
<evidence type="ECO:0000256" key="3">
    <source>
        <dbReference type="ARBA" id="ARBA00023125"/>
    </source>
</evidence>
<sequence>MKRPPPHNWLFIFKAVVDAGSITLAAERLSVTQSAVSQQLKSLEEYLGKRLITRSKKGVALTDVGRHYYNVIKVSLDSISNATDQMFGRDRRDTVTVRANYSFVEHWLTRHLHEFHALCPGVSFELYTGFWLSDFDQSSAGVEIRYGEGGWAGYHCHRLSRDTTYPVCSPELAARITSLEDVLTHPLVAIMGNRTGWLEWAHQNGIPLQSCQPALSVENNLLAYELAANGPYVTLALDSLVGDHLASGQLVKVPGGEVASVEDFYVLEPANGTHTPGEAMFIDWLKGKFKAGSAAPESAPQPAGIAR</sequence>
<dbReference type="Gene3D" id="1.10.10.10">
    <property type="entry name" value="Winged helix-like DNA-binding domain superfamily/Winged helix DNA-binding domain"/>
    <property type="match status" value="1"/>
</dbReference>
<reference evidence="6" key="1">
    <citation type="submission" date="2023-07" db="EMBL/GenBank/DDBJ databases">
        <title>Genome content predicts the carbon catabolic preferences of heterotrophic bacteria.</title>
        <authorList>
            <person name="Gralka M."/>
        </authorList>
    </citation>
    <scope>NUCLEOTIDE SEQUENCE</scope>
    <source>
        <strain evidence="6">C2R13</strain>
    </source>
</reference>
<accession>A0AAP4TV31</accession>
<evidence type="ECO:0000256" key="4">
    <source>
        <dbReference type="ARBA" id="ARBA00023163"/>
    </source>
</evidence>
<dbReference type="PANTHER" id="PTHR30537">
    <property type="entry name" value="HTH-TYPE TRANSCRIPTIONAL REGULATOR"/>
    <property type="match status" value="1"/>
</dbReference>
<dbReference type="AlphaFoldDB" id="A0AAP4TV31"/>
<keyword evidence="3" id="KW-0238">DNA-binding</keyword>
<gene>
    <name evidence="6" type="ORF">Q4535_02045</name>
</gene>
<dbReference type="InterPro" id="IPR000847">
    <property type="entry name" value="LysR_HTH_N"/>
</dbReference>
<proteinExistence type="inferred from homology"/>
<dbReference type="PANTHER" id="PTHR30537:SF79">
    <property type="entry name" value="TRANSCRIPTIONAL REGULATOR-RELATED"/>
    <property type="match status" value="1"/>
</dbReference>
<evidence type="ECO:0000313" key="7">
    <source>
        <dbReference type="Proteomes" id="UP001170481"/>
    </source>
</evidence>
<dbReference type="Pfam" id="PF00126">
    <property type="entry name" value="HTH_1"/>
    <property type="match status" value="1"/>
</dbReference>
<dbReference type="FunFam" id="1.10.10.10:FF:000001">
    <property type="entry name" value="LysR family transcriptional regulator"/>
    <property type="match status" value="1"/>
</dbReference>
<dbReference type="GO" id="GO:0043565">
    <property type="term" value="F:sequence-specific DNA binding"/>
    <property type="evidence" value="ECO:0007669"/>
    <property type="project" value="TreeGrafter"/>
</dbReference>
<dbReference type="PROSITE" id="PS50931">
    <property type="entry name" value="HTH_LYSR"/>
    <property type="match status" value="1"/>
</dbReference>